<dbReference type="InterPro" id="IPR008407">
    <property type="entry name" value="Brnchd-chn_aa_trnsp_AzlD"/>
</dbReference>
<keyword evidence="3" id="KW-1185">Reference proteome</keyword>
<evidence type="ECO:0000256" key="1">
    <source>
        <dbReference type="SAM" id="Phobius"/>
    </source>
</evidence>
<name>A0ABY4DXF3_9NEIS</name>
<evidence type="ECO:0000313" key="2">
    <source>
        <dbReference type="EMBL" id="UOO87944.1"/>
    </source>
</evidence>
<protein>
    <submittedName>
        <fullName evidence="2">AzlD domain-containing protein</fullName>
    </submittedName>
</protein>
<dbReference type="RefSeq" id="WP_058356617.1">
    <property type="nucleotide sequence ID" value="NZ_CABKVG010000009.1"/>
</dbReference>
<dbReference type="EMBL" id="CP091511">
    <property type="protein sequence ID" value="UOO87944.1"/>
    <property type="molecule type" value="Genomic_DNA"/>
</dbReference>
<dbReference type="Proteomes" id="UP000832011">
    <property type="component" value="Chromosome"/>
</dbReference>
<organism evidence="2 3">
    <name type="scientific">Vitreoscilla massiliensis</name>
    <dbReference type="NCBI Taxonomy" id="1689272"/>
    <lineage>
        <taxon>Bacteria</taxon>
        <taxon>Pseudomonadati</taxon>
        <taxon>Pseudomonadota</taxon>
        <taxon>Betaproteobacteria</taxon>
        <taxon>Neisseriales</taxon>
        <taxon>Neisseriaceae</taxon>
        <taxon>Vitreoscilla</taxon>
    </lineage>
</organism>
<gene>
    <name evidence="2" type="ORF">LVJ82_10610</name>
</gene>
<evidence type="ECO:0000313" key="3">
    <source>
        <dbReference type="Proteomes" id="UP000832011"/>
    </source>
</evidence>
<keyword evidence="1" id="KW-1133">Transmembrane helix</keyword>
<feature type="transmembrane region" description="Helical" evidence="1">
    <location>
        <begin position="92"/>
        <end position="109"/>
    </location>
</feature>
<dbReference type="Pfam" id="PF05437">
    <property type="entry name" value="AzlD"/>
    <property type="match status" value="1"/>
</dbReference>
<feature type="transmembrane region" description="Helical" evidence="1">
    <location>
        <begin position="37"/>
        <end position="59"/>
    </location>
</feature>
<accession>A0ABY4DXF3</accession>
<reference evidence="2 3" key="1">
    <citation type="journal article" date="2022" name="Res Sq">
        <title>Evolution of multicellular longitudinally dividing oral cavity symbionts (Neisseriaceae).</title>
        <authorList>
            <person name="Nyongesa S."/>
            <person name="Weber P."/>
            <person name="Bernet E."/>
            <person name="Pullido F."/>
            <person name="Nieckarz M."/>
            <person name="Delaby M."/>
            <person name="Nieves C."/>
            <person name="Viehboeck T."/>
            <person name="Krause N."/>
            <person name="Rivera-Millot A."/>
            <person name="Nakamura A."/>
            <person name="Vischer N."/>
            <person name="VanNieuwenhze M."/>
            <person name="Brun Y."/>
            <person name="Cava F."/>
            <person name="Bulgheresi S."/>
            <person name="Veyrier F."/>
        </authorList>
    </citation>
    <scope>NUCLEOTIDE SEQUENCE [LARGE SCALE GENOMIC DNA]</scope>
    <source>
        <strain evidence="2 3">SN4</strain>
    </source>
</reference>
<keyword evidence="1" id="KW-0812">Transmembrane</keyword>
<feature type="transmembrane region" description="Helical" evidence="1">
    <location>
        <begin position="71"/>
        <end position="86"/>
    </location>
</feature>
<proteinExistence type="predicted"/>
<sequence length="110" mass="12263">MSNTVFFIALVCMSAITFVLRAAPTLLPRKLLESPWLNALNFALPLSVMMVLILAALPLQAAFALHEWRELLAQILALLLVLLVYARWRNVLVAMVTGVAILNLLLYLFS</sequence>
<keyword evidence="1" id="KW-0472">Membrane</keyword>